<proteinExistence type="predicted"/>
<dbReference type="PANTHER" id="PTHR11839">
    <property type="entry name" value="UDP/ADP-SUGAR PYROPHOSPHATASE"/>
    <property type="match status" value="1"/>
</dbReference>
<dbReference type="AlphaFoldDB" id="A0A9D2IE06"/>
<keyword evidence="2 4" id="KW-0378">Hydrolase</keyword>
<evidence type="ECO:0000259" key="3">
    <source>
        <dbReference type="PROSITE" id="PS51462"/>
    </source>
</evidence>
<gene>
    <name evidence="4" type="ORF">H9727_03300</name>
</gene>
<organism evidence="4 5">
    <name type="scientific">Candidatus Borkfalkia avistercoris</name>
    <dbReference type="NCBI Taxonomy" id="2838504"/>
    <lineage>
        <taxon>Bacteria</taxon>
        <taxon>Bacillati</taxon>
        <taxon>Bacillota</taxon>
        <taxon>Clostridia</taxon>
        <taxon>Christensenellales</taxon>
        <taxon>Christensenellaceae</taxon>
        <taxon>Candidatus Borkfalkia</taxon>
    </lineage>
</organism>
<dbReference type="InterPro" id="IPR015797">
    <property type="entry name" value="NUDIX_hydrolase-like_dom_sf"/>
</dbReference>
<evidence type="ECO:0000313" key="5">
    <source>
        <dbReference type="Proteomes" id="UP000824132"/>
    </source>
</evidence>
<evidence type="ECO:0000313" key="4">
    <source>
        <dbReference type="EMBL" id="HIZ03289.1"/>
    </source>
</evidence>
<sequence>MSLREETVSKNYVFRGKIINVRCDDAVLPDGKPCKREIVEHGGGAAVLYVRGDDVLLVKQYRYAYGEELYEIPAGKLEKGEDPAVTAARELEEEAGFIPEKMIPLYVLYPTPGYTNEKIYIYRAEGVREGRVHLDEGEFLSSAFYPLQEVCGMIGRGEIKDAKTIVAIQRELLDRASGKE</sequence>
<evidence type="ECO:0000256" key="1">
    <source>
        <dbReference type="ARBA" id="ARBA00001946"/>
    </source>
</evidence>
<dbReference type="EMBL" id="DXCL01000020">
    <property type="protein sequence ID" value="HIZ03289.1"/>
    <property type="molecule type" value="Genomic_DNA"/>
</dbReference>
<dbReference type="PROSITE" id="PS00893">
    <property type="entry name" value="NUDIX_BOX"/>
    <property type="match status" value="1"/>
</dbReference>
<feature type="domain" description="Nudix hydrolase" evidence="3">
    <location>
        <begin position="39"/>
        <end position="167"/>
    </location>
</feature>
<evidence type="ECO:0000256" key="2">
    <source>
        <dbReference type="ARBA" id="ARBA00022801"/>
    </source>
</evidence>
<dbReference type="PANTHER" id="PTHR11839:SF18">
    <property type="entry name" value="NUDIX HYDROLASE DOMAIN-CONTAINING PROTEIN"/>
    <property type="match status" value="1"/>
</dbReference>
<dbReference type="InterPro" id="IPR020084">
    <property type="entry name" value="NUDIX_hydrolase_CS"/>
</dbReference>
<comment type="cofactor">
    <cofactor evidence="1">
        <name>Mg(2+)</name>
        <dbReference type="ChEBI" id="CHEBI:18420"/>
    </cofactor>
</comment>
<name>A0A9D2IE06_9FIRM</name>
<reference evidence="4" key="2">
    <citation type="submission" date="2021-04" db="EMBL/GenBank/DDBJ databases">
        <authorList>
            <person name="Gilroy R."/>
        </authorList>
    </citation>
    <scope>NUCLEOTIDE SEQUENCE</scope>
    <source>
        <strain evidence="4">CHK187-5294</strain>
    </source>
</reference>
<dbReference type="CDD" id="cd03424">
    <property type="entry name" value="NUDIX_ADPRase_Nudt5_UGPPase_Nudt14"/>
    <property type="match status" value="1"/>
</dbReference>
<dbReference type="Pfam" id="PF00293">
    <property type="entry name" value="NUDIX"/>
    <property type="match status" value="1"/>
</dbReference>
<dbReference type="SUPFAM" id="SSF55811">
    <property type="entry name" value="Nudix"/>
    <property type="match status" value="1"/>
</dbReference>
<dbReference type="GO" id="GO:0006753">
    <property type="term" value="P:nucleoside phosphate metabolic process"/>
    <property type="evidence" value="ECO:0007669"/>
    <property type="project" value="TreeGrafter"/>
</dbReference>
<dbReference type="GO" id="GO:0005829">
    <property type="term" value="C:cytosol"/>
    <property type="evidence" value="ECO:0007669"/>
    <property type="project" value="TreeGrafter"/>
</dbReference>
<protein>
    <submittedName>
        <fullName evidence="4">NUDIX hydrolase</fullName>
    </submittedName>
</protein>
<accession>A0A9D2IE06</accession>
<dbReference type="InterPro" id="IPR000086">
    <property type="entry name" value="NUDIX_hydrolase_dom"/>
</dbReference>
<dbReference type="GO" id="GO:0019693">
    <property type="term" value="P:ribose phosphate metabolic process"/>
    <property type="evidence" value="ECO:0007669"/>
    <property type="project" value="TreeGrafter"/>
</dbReference>
<reference evidence="4" key="1">
    <citation type="journal article" date="2021" name="PeerJ">
        <title>Extensive microbial diversity within the chicken gut microbiome revealed by metagenomics and culture.</title>
        <authorList>
            <person name="Gilroy R."/>
            <person name="Ravi A."/>
            <person name="Getino M."/>
            <person name="Pursley I."/>
            <person name="Horton D.L."/>
            <person name="Alikhan N.F."/>
            <person name="Baker D."/>
            <person name="Gharbi K."/>
            <person name="Hall N."/>
            <person name="Watson M."/>
            <person name="Adriaenssens E.M."/>
            <person name="Foster-Nyarko E."/>
            <person name="Jarju S."/>
            <person name="Secka A."/>
            <person name="Antonio M."/>
            <person name="Oren A."/>
            <person name="Chaudhuri R.R."/>
            <person name="La Ragione R."/>
            <person name="Hildebrand F."/>
            <person name="Pallen M.J."/>
        </authorList>
    </citation>
    <scope>NUCLEOTIDE SEQUENCE</scope>
    <source>
        <strain evidence="4">CHK187-5294</strain>
    </source>
</reference>
<dbReference type="GO" id="GO:0016787">
    <property type="term" value="F:hydrolase activity"/>
    <property type="evidence" value="ECO:0007669"/>
    <property type="project" value="UniProtKB-KW"/>
</dbReference>
<dbReference type="PROSITE" id="PS51462">
    <property type="entry name" value="NUDIX"/>
    <property type="match status" value="1"/>
</dbReference>
<dbReference type="Gene3D" id="3.90.79.10">
    <property type="entry name" value="Nucleoside Triphosphate Pyrophosphohydrolase"/>
    <property type="match status" value="1"/>
</dbReference>
<dbReference type="Proteomes" id="UP000824132">
    <property type="component" value="Unassembled WGS sequence"/>
</dbReference>
<comment type="caution">
    <text evidence="4">The sequence shown here is derived from an EMBL/GenBank/DDBJ whole genome shotgun (WGS) entry which is preliminary data.</text>
</comment>